<reference evidence="1 2" key="1">
    <citation type="journal article" date="2018" name="Front. Plant Sci.">
        <title>Red Clover (Trifolium pratense) and Zigzag Clover (T. medium) - A Picture of Genomic Similarities and Differences.</title>
        <authorList>
            <person name="Dluhosova J."/>
            <person name="Istvanek J."/>
            <person name="Nedelnik J."/>
            <person name="Repkova J."/>
        </authorList>
    </citation>
    <scope>NUCLEOTIDE SEQUENCE [LARGE SCALE GENOMIC DNA]</scope>
    <source>
        <strain evidence="2">cv. 10/8</strain>
        <tissue evidence="1">Leaf</tissue>
    </source>
</reference>
<dbReference type="EMBL" id="LXQA010626572">
    <property type="protein sequence ID" value="MCI62852.1"/>
    <property type="molecule type" value="Genomic_DNA"/>
</dbReference>
<dbReference type="AlphaFoldDB" id="A0A392TPD4"/>
<sequence>RRPSCARRRGQQLCYSILRQAQNSYARCRGQQLQHSSVLRKVQLAGT</sequence>
<feature type="non-terminal residue" evidence="1">
    <location>
        <position position="1"/>
    </location>
</feature>
<dbReference type="Proteomes" id="UP000265520">
    <property type="component" value="Unassembled WGS sequence"/>
</dbReference>
<proteinExistence type="predicted"/>
<accession>A0A392TPD4</accession>
<keyword evidence="2" id="KW-1185">Reference proteome</keyword>
<name>A0A392TPD4_9FABA</name>
<organism evidence="1 2">
    <name type="scientific">Trifolium medium</name>
    <dbReference type="NCBI Taxonomy" id="97028"/>
    <lineage>
        <taxon>Eukaryota</taxon>
        <taxon>Viridiplantae</taxon>
        <taxon>Streptophyta</taxon>
        <taxon>Embryophyta</taxon>
        <taxon>Tracheophyta</taxon>
        <taxon>Spermatophyta</taxon>
        <taxon>Magnoliopsida</taxon>
        <taxon>eudicotyledons</taxon>
        <taxon>Gunneridae</taxon>
        <taxon>Pentapetalae</taxon>
        <taxon>rosids</taxon>
        <taxon>fabids</taxon>
        <taxon>Fabales</taxon>
        <taxon>Fabaceae</taxon>
        <taxon>Papilionoideae</taxon>
        <taxon>50 kb inversion clade</taxon>
        <taxon>NPAAA clade</taxon>
        <taxon>Hologalegina</taxon>
        <taxon>IRL clade</taxon>
        <taxon>Trifolieae</taxon>
        <taxon>Trifolium</taxon>
    </lineage>
</organism>
<protein>
    <submittedName>
        <fullName evidence="1">Uncharacterized protein</fullName>
    </submittedName>
</protein>
<evidence type="ECO:0000313" key="1">
    <source>
        <dbReference type="EMBL" id="MCI62852.1"/>
    </source>
</evidence>
<evidence type="ECO:0000313" key="2">
    <source>
        <dbReference type="Proteomes" id="UP000265520"/>
    </source>
</evidence>
<comment type="caution">
    <text evidence="1">The sequence shown here is derived from an EMBL/GenBank/DDBJ whole genome shotgun (WGS) entry which is preliminary data.</text>
</comment>